<dbReference type="STRING" id="706587.Desti_1076"/>
<keyword evidence="2" id="KW-1185">Reference proteome</keyword>
<sequence>MAILTMSRQFGSGIRKIRQRIATTLNYAYVDKESILNEIRTRGGKWEQWAREFDQTSPSIWEKHDWSFKGFAAILQSVLLSHALRDNVILAGRGSNFLLEGIPHAYRIRFIAPMDQRIERIAEWKSVDRKTAALIAKETDRDRAGFINAQYGKDLNDLRNYDAIYDTGKISADEIVTQVTEALLARDKLNTPEGQELLRMRAAAARIKSALITDPQLYVPTLDVESTESGLVLHGIVHNAKQYKLIEEAAQLLARKVPLTINLRFRA</sequence>
<dbReference type="eggNOG" id="COG1102">
    <property type="taxonomic scope" value="Bacteria"/>
</dbReference>
<dbReference type="InterPro" id="IPR027417">
    <property type="entry name" value="P-loop_NTPase"/>
</dbReference>
<proteinExistence type="predicted"/>
<dbReference type="Gene3D" id="3.40.50.300">
    <property type="entry name" value="P-loop containing nucleotide triphosphate hydrolases"/>
    <property type="match status" value="1"/>
</dbReference>
<keyword evidence="1" id="KW-0808">Transferase</keyword>
<dbReference type="OrthoDB" id="7929987at2"/>
<dbReference type="RefSeq" id="WP_014808943.1">
    <property type="nucleotide sequence ID" value="NC_018025.1"/>
</dbReference>
<protein>
    <submittedName>
        <fullName evidence="1">Cytidylate kinase</fullName>
    </submittedName>
</protein>
<keyword evidence="1" id="KW-0418">Kinase</keyword>
<name>I4C2J9_DESTA</name>
<dbReference type="Proteomes" id="UP000006055">
    <property type="component" value="Chromosome"/>
</dbReference>
<dbReference type="AlphaFoldDB" id="I4C2J9"/>
<dbReference type="SUPFAM" id="SSF52540">
    <property type="entry name" value="P-loop containing nucleoside triphosphate hydrolases"/>
    <property type="match status" value="1"/>
</dbReference>
<accession>I4C2J9</accession>
<evidence type="ECO:0000313" key="1">
    <source>
        <dbReference type="EMBL" id="AFM23790.1"/>
    </source>
</evidence>
<dbReference type="HOGENOM" id="CLU_065155_0_0_7"/>
<dbReference type="KEGG" id="dti:Desti_1076"/>
<organism evidence="1 2">
    <name type="scientific">Desulfomonile tiedjei (strain ATCC 49306 / DSM 6799 / DCB-1)</name>
    <dbReference type="NCBI Taxonomy" id="706587"/>
    <lineage>
        <taxon>Bacteria</taxon>
        <taxon>Pseudomonadati</taxon>
        <taxon>Thermodesulfobacteriota</taxon>
        <taxon>Desulfomonilia</taxon>
        <taxon>Desulfomonilales</taxon>
        <taxon>Desulfomonilaceae</taxon>
        <taxon>Desulfomonile</taxon>
    </lineage>
</organism>
<dbReference type="EMBL" id="CP003360">
    <property type="protein sequence ID" value="AFM23790.1"/>
    <property type="molecule type" value="Genomic_DNA"/>
</dbReference>
<reference evidence="2" key="1">
    <citation type="submission" date="2012-06" db="EMBL/GenBank/DDBJ databases">
        <title>Complete sequence of chromosome of Desulfomonile tiedjei DSM 6799.</title>
        <authorList>
            <person name="Lucas S."/>
            <person name="Copeland A."/>
            <person name="Lapidus A."/>
            <person name="Glavina del Rio T."/>
            <person name="Dalin E."/>
            <person name="Tice H."/>
            <person name="Bruce D."/>
            <person name="Goodwin L."/>
            <person name="Pitluck S."/>
            <person name="Peters L."/>
            <person name="Ovchinnikova G."/>
            <person name="Zeytun A."/>
            <person name="Lu M."/>
            <person name="Kyrpides N."/>
            <person name="Mavromatis K."/>
            <person name="Ivanova N."/>
            <person name="Brettin T."/>
            <person name="Detter J.C."/>
            <person name="Han C."/>
            <person name="Larimer F."/>
            <person name="Land M."/>
            <person name="Hauser L."/>
            <person name="Markowitz V."/>
            <person name="Cheng J.-F."/>
            <person name="Hugenholtz P."/>
            <person name="Woyke T."/>
            <person name="Wu D."/>
            <person name="Spring S."/>
            <person name="Schroeder M."/>
            <person name="Brambilla E."/>
            <person name="Klenk H.-P."/>
            <person name="Eisen J.A."/>
        </authorList>
    </citation>
    <scope>NUCLEOTIDE SEQUENCE [LARGE SCALE GENOMIC DNA]</scope>
    <source>
        <strain evidence="2">ATCC 49306 / DSM 6799 / DCB-1</strain>
    </source>
</reference>
<evidence type="ECO:0000313" key="2">
    <source>
        <dbReference type="Proteomes" id="UP000006055"/>
    </source>
</evidence>
<dbReference type="GO" id="GO:0016301">
    <property type="term" value="F:kinase activity"/>
    <property type="evidence" value="ECO:0007669"/>
    <property type="project" value="UniProtKB-KW"/>
</dbReference>
<dbReference type="Pfam" id="PF13189">
    <property type="entry name" value="Cytidylate_kin2"/>
    <property type="match status" value="1"/>
</dbReference>
<gene>
    <name evidence="1" type="ordered locus">Desti_1076</name>
</gene>